<keyword evidence="3" id="KW-1185">Reference proteome</keyword>
<evidence type="ECO:0000256" key="1">
    <source>
        <dbReference type="SAM" id="MobiDB-lite"/>
    </source>
</evidence>
<reference evidence="2 3" key="1">
    <citation type="journal article" date="2019" name="Plant Biotechnol. J.">
        <title>The red bayberry genome and genetic basis of sex determination.</title>
        <authorList>
            <person name="Jia H.M."/>
            <person name="Jia H.J."/>
            <person name="Cai Q.L."/>
            <person name="Wang Y."/>
            <person name="Zhao H.B."/>
            <person name="Yang W.F."/>
            <person name="Wang G.Y."/>
            <person name="Li Y.H."/>
            <person name="Zhan D.L."/>
            <person name="Shen Y.T."/>
            <person name="Niu Q.F."/>
            <person name="Chang L."/>
            <person name="Qiu J."/>
            <person name="Zhao L."/>
            <person name="Xie H.B."/>
            <person name="Fu W.Y."/>
            <person name="Jin J."/>
            <person name="Li X.W."/>
            <person name="Jiao Y."/>
            <person name="Zhou C.C."/>
            <person name="Tu T."/>
            <person name="Chai C.Y."/>
            <person name="Gao J.L."/>
            <person name="Fan L.J."/>
            <person name="van de Weg E."/>
            <person name="Wang J.Y."/>
            <person name="Gao Z.S."/>
        </authorList>
    </citation>
    <scope>NUCLEOTIDE SEQUENCE [LARGE SCALE GENOMIC DNA]</scope>
    <source>
        <tissue evidence="2">Leaves</tissue>
    </source>
</reference>
<feature type="compositionally biased region" description="Basic and acidic residues" evidence="1">
    <location>
        <begin position="38"/>
        <end position="48"/>
    </location>
</feature>
<feature type="compositionally biased region" description="Basic residues" evidence="1">
    <location>
        <begin position="49"/>
        <end position="58"/>
    </location>
</feature>
<organism evidence="2 3">
    <name type="scientific">Morella rubra</name>
    <name type="common">Chinese bayberry</name>
    <dbReference type="NCBI Taxonomy" id="262757"/>
    <lineage>
        <taxon>Eukaryota</taxon>
        <taxon>Viridiplantae</taxon>
        <taxon>Streptophyta</taxon>
        <taxon>Embryophyta</taxon>
        <taxon>Tracheophyta</taxon>
        <taxon>Spermatophyta</taxon>
        <taxon>Magnoliopsida</taxon>
        <taxon>eudicotyledons</taxon>
        <taxon>Gunneridae</taxon>
        <taxon>Pentapetalae</taxon>
        <taxon>rosids</taxon>
        <taxon>fabids</taxon>
        <taxon>Fagales</taxon>
        <taxon>Myricaceae</taxon>
        <taxon>Morella</taxon>
    </lineage>
</organism>
<proteinExistence type="predicted"/>
<accession>A0A6A1WRS2</accession>
<name>A0A6A1WRS2_9ROSI</name>
<dbReference type="EMBL" id="RXIC02000019">
    <property type="protein sequence ID" value="KAB1227864.1"/>
    <property type="molecule type" value="Genomic_DNA"/>
</dbReference>
<feature type="region of interest" description="Disordered" evidence="1">
    <location>
        <begin position="1"/>
        <end position="98"/>
    </location>
</feature>
<gene>
    <name evidence="2" type="ORF">CJ030_MR1G012658</name>
</gene>
<evidence type="ECO:0000313" key="3">
    <source>
        <dbReference type="Proteomes" id="UP000516437"/>
    </source>
</evidence>
<evidence type="ECO:0000313" key="2">
    <source>
        <dbReference type="EMBL" id="KAB1227864.1"/>
    </source>
</evidence>
<comment type="caution">
    <text evidence="2">The sequence shown here is derived from an EMBL/GenBank/DDBJ whole genome shotgun (WGS) entry which is preliminary data.</text>
</comment>
<dbReference type="AlphaFoldDB" id="A0A6A1WRS2"/>
<sequence length="165" mass="18580">MDKKENTVKKKQGAASFLKRMKQNSSSEVLEDADDSDKDSKESRSEKEKKRRGRKREGIKREERVTRSSTGGRGGREENSAKVKRGVGSRQSDRNPWPQLLWGGGEETMGRQTGWEVQAGQGNVRKGDGYCCTMYITIIECVFGLSFVAKFNDFTYPKGGKKESQ</sequence>
<dbReference type="Proteomes" id="UP000516437">
    <property type="component" value="Chromosome 1"/>
</dbReference>
<protein>
    <submittedName>
        <fullName evidence="2">Uncharacterized protein</fullName>
    </submittedName>
</protein>